<evidence type="ECO:0000259" key="3">
    <source>
        <dbReference type="Pfam" id="PF00535"/>
    </source>
</evidence>
<evidence type="ECO:0000313" key="5">
    <source>
        <dbReference type="Proteomes" id="UP000018162"/>
    </source>
</evidence>
<dbReference type="InterPro" id="IPR029044">
    <property type="entry name" value="Nucleotide-diphossugar_trans"/>
</dbReference>
<dbReference type="PANTHER" id="PTHR22916">
    <property type="entry name" value="GLYCOSYLTRANSFERASE"/>
    <property type="match status" value="1"/>
</dbReference>
<name>R6TN40_9FIRM</name>
<evidence type="ECO:0000256" key="1">
    <source>
        <dbReference type="ARBA" id="ARBA00022676"/>
    </source>
</evidence>
<gene>
    <name evidence="4" type="ORF">BN626_00472</name>
</gene>
<dbReference type="Gene3D" id="3.90.550.10">
    <property type="entry name" value="Spore Coat Polysaccharide Biosynthesis Protein SpsA, Chain A"/>
    <property type="match status" value="1"/>
</dbReference>
<dbReference type="GO" id="GO:0016757">
    <property type="term" value="F:glycosyltransferase activity"/>
    <property type="evidence" value="ECO:0007669"/>
    <property type="project" value="UniProtKB-KW"/>
</dbReference>
<feature type="domain" description="Glycosyltransferase 2-like" evidence="3">
    <location>
        <begin position="20"/>
        <end position="126"/>
    </location>
</feature>
<protein>
    <submittedName>
        <fullName evidence="4">Glycosyltransferases involved in cell wall biogenesis</fullName>
    </submittedName>
</protein>
<proteinExistence type="predicted"/>
<comment type="caution">
    <text evidence="4">The sequence shown here is derived from an EMBL/GenBank/DDBJ whole genome shotgun (WGS) entry which is preliminary data.</text>
</comment>
<dbReference type="CDD" id="cd00761">
    <property type="entry name" value="Glyco_tranf_GTA_type"/>
    <property type="match status" value="1"/>
</dbReference>
<dbReference type="Proteomes" id="UP000018162">
    <property type="component" value="Unassembled WGS sequence"/>
</dbReference>
<sequence>MHNQTAILFFYKGKKMKLLSFAIPCYNSKDYMEHCIESILPGGDDVEIIIVDDGSKDETAAIADRYAAEYPDIVKAVHQENGGHGEAVNTGLKNATGKYFKVVDSDDWVDLESYKKILDKLREFEQENTQIDMLLANYVYEKEGAKRKKVMRQTGFPRNEIFTWSDIKHIHKGHYILMHSVIYRTELLRSCGLKLPKHTFYVDNIYVYKPLPYVRTMYYLDVDFYRYFIGRDDQSVNEQVMIRRIDQQIRVNKIMFDDVKLHEITNEMCRKYMYSYLEIITTISTILAIISGTDENMAKKDELWAYMKEHDEEIYKKLRHGVMGQLMNLPGKGGRKVAIGAYKLSQKVVGFN</sequence>
<dbReference type="PANTHER" id="PTHR22916:SF51">
    <property type="entry name" value="GLYCOSYLTRANSFERASE EPSH-RELATED"/>
    <property type="match status" value="1"/>
</dbReference>
<evidence type="ECO:0000256" key="2">
    <source>
        <dbReference type="ARBA" id="ARBA00022679"/>
    </source>
</evidence>
<keyword evidence="1" id="KW-0328">Glycosyltransferase</keyword>
<organism evidence="4 5">
    <name type="scientific">Agathobacter rectalis CAG:36</name>
    <dbReference type="NCBI Taxonomy" id="1263079"/>
    <lineage>
        <taxon>Bacteria</taxon>
        <taxon>Bacillati</taxon>
        <taxon>Bacillota</taxon>
        <taxon>Clostridia</taxon>
        <taxon>Lachnospirales</taxon>
        <taxon>Lachnospiraceae</taxon>
        <taxon>Agathobacter</taxon>
    </lineage>
</organism>
<evidence type="ECO:0000313" key="4">
    <source>
        <dbReference type="EMBL" id="CDC71199.1"/>
    </source>
</evidence>
<accession>R6TN40</accession>
<dbReference type="EMBL" id="CBFV010000025">
    <property type="protein sequence ID" value="CDC71199.1"/>
    <property type="molecule type" value="Genomic_DNA"/>
</dbReference>
<reference evidence="4" key="1">
    <citation type="submission" date="2012-11" db="EMBL/GenBank/DDBJ databases">
        <title>Dependencies among metagenomic species, viruses, plasmids and units of genetic variation.</title>
        <authorList>
            <person name="Nielsen H.B."/>
            <person name="Almeida M."/>
            <person name="Juncker A.S."/>
            <person name="Rasmussen S."/>
            <person name="Li J."/>
            <person name="Sunagawa S."/>
            <person name="Plichta D."/>
            <person name="Gautier L."/>
            <person name="Le Chatelier E."/>
            <person name="Peletier E."/>
            <person name="Bonde I."/>
            <person name="Nielsen T."/>
            <person name="Manichanh C."/>
            <person name="Arumugam M."/>
            <person name="Batto J."/>
            <person name="Santos M.B.Q.D."/>
            <person name="Blom N."/>
            <person name="Borruel N."/>
            <person name="Burgdorf K.S."/>
            <person name="Boumezbeur F."/>
            <person name="Casellas F."/>
            <person name="Dore J."/>
            <person name="Guarner F."/>
            <person name="Hansen T."/>
            <person name="Hildebrand F."/>
            <person name="Kaas R.S."/>
            <person name="Kennedy S."/>
            <person name="Kristiansen K."/>
            <person name="Kultima J.R."/>
            <person name="Leonard P."/>
            <person name="Levenez F."/>
            <person name="Lund O."/>
            <person name="Moumen B."/>
            <person name="Le Paslier D."/>
            <person name="Pons N."/>
            <person name="Pedersen O."/>
            <person name="Prifti E."/>
            <person name="Qin J."/>
            <person name="Raes J."/>
            <person name="Tap J."/>
            <person name="Tims S."/>
            <person name="Ussery D.W."/>
            <person name="Yamada T."/>
            <person name="MetaHit consortium"/>
            <person name="Renault P."/>
            <person name="Sicheritz-Ponten T."/>
            <person name="Bork P."/>
            <person name="Wang J."/>
            <person name="Brunak S."/>
            <person name="Ehrlich S.D."/>
        </authorList>
    </citation>
    <scope>NUCLEOTIDE SEQUENCE [LARGE SCALE GENOMIC DNA]</scope>
</reference>
<dbReference type="AlphaFoldDB" id="R6TN40"/>
<dbReference type="Pfam" id="PF00535">
    <property type="entry name" value="Glycos_transf_2"/>
    <property type="match status" value="1"/>
</dbReference>
<keyword evidence="2 4" id="KW-0808">Transferase</keyword>
<dbReference type="SUPFAM" id="SSF53448">
    <property type="entry name" value="Nucleotide-diphospho-sugar transferases"/>
    <property type="match status" value="1"/>
</dbReference>
<dbReference type="InterPro" id="IPR001173">
    <property type="entry name" value="Glyco_trans_2-like"/>
</dbReference>